<reference evidence="1 2" key="2">
    <citation type="submission" date="2018-11" db="EMBL/GenBank/DDBJ databases">
        <authorList>
            <consortium name="Pathogen Informatics"/>
        </authorList>
    </citation>
    <scope>NUCLEOTIDE SEQUENCE [LARGE SCALE GENOMIC DNA]</scope>
    <source>
        <strain evidence="1 2">Egypt</strain>
    </source>
</reference>
<reference evidence="3" key="1">
    <citation type="submission" date="2016-06" db="UniProtKB">
        <authorList>
            <consortium name="WormBaseParasite"/>
        </authorList>
    </citation>
    <scope>IDENTIFICATION</scope>
</reference>
<dbReference type="Proteomes" id="UP000272942">
    <property type="component" value="Unassembled WGS sequence"/>
</dbReference>
<sequence>MTGTKPSLFFTRGVQSAENDGRQQRRRYWDKAYAPMIGAVIARALSVHLGPVSCPSDHIDSTGSTDSFLKFYPLTLTLHTVESGRNSLEFASTIGARMSEVDGLKPRPTSFVGKRRHHSGVSLQSPLVGVLSTPSAKEGDFLAKYLNYQSSVFDRSAALAPVDPEVYATYEHLAQGIADILFAFEMHVILHISKTTHLSIRSFSAK</sequence>
<accession>A0A183ALT6</accession>
<evidence type="ECO:0000313" key="1">
    <source>
        <dbReference type="EMBL" id="VDP82351.1"/>
    </source>
</evidence>
<organism evidence="3">
    <name type="scientific">Echinostoma caproni</name>
    <dbReference type="NCBI Taxonomy" id="27848"/>
    <lineage>
        <taxon>Eukaryota</taxon>
        <taxon>Metazoa</taxon>
        <taxon>Spiralia</taxon>
        <taxon>Lophotrochozoa</taxon>
        <taxon>Platyhelminthes</taxon>
        <taxon>Trematoda</taxon>
        <taxon>Digenea</taxon>
        <taxon>Plagiorchiida</taxon>
        <taxon>Echinostomata</taxon>
        <taxon>Echinostomatoidea</taxon>
        <taxon>Echinostomatidae</taxon>
        <taxon>Echinostoma</taxon>
    </lineage>
</organism>
<proteinExistence type="predicted"/>
<keyword evidence="2" id="KW-1185">Reference proteome</keyword>
<gene>
    <name evidence="1" type="ORF">ECPE_LOCUS7921</name>
</gene>
<dbReference type="WBParaSite" id="ECPE_0000794201-mRNA-1">
    <property type="protein sequence ID" value="ECPE_0000794201-mRNA-1"/>
    <property type="gene ID" value="ECPE_0000794201"/>
</dbReference>
<protein>
    <submittedName>
        <fullName evidence="1 3">Uncharacterized protein</fullName>
    </submittedName>
</protein>
<dbReference type="EMBL" id="UZAN01045276">
    <property type="protein sequence ID" value="VDP82351.1"/>
    <property type="molecule type" value="Genomic_DNA"/>
</dbReference>
<evidence type="ECO:0000313" key="2">
    <source>
        <dbReference type="Proteomes" id="UP000272942"/>
    </source>
</evidence>
<evidence type="ECO:0000313" key="3">
    <source>
        <dbReference type="WBParaSite" id="ECPE_0000794201-mRNA-1"/>
    </source>
</evidence>
<name>A0A183ALT6_9TREM</name>
<dbReference type="AlphaFoldDB" id="A0A183ALT6"/>